<dbReference type="EMBL" id="JAMZED010000012">
    <property type="protein sequence ID" value="MCR6504396.1"/>
    <property type="molecule type" value="Genomic_DNA"/>
</dbReference>
<dbReference type="RefSeq" id="WP_257931199.1">
    <property type="nucleotide sequence ID" value="NZ_JAMZED010000012.1"/>
</dbReference>
<reference evidence="1" key="1">
    <citation type="journal article" date="2022" name="Arch. Microbiol.">
        <title>Bacteroides muris sp. nov. isolated from the cecum of wild-derived house mice.</title>
        <authorList>
            <person name="Fokt H."/>
            <person name="Unni R."/>
            <person name="Repnik U."/>
            <person name="Schmitz R.A."/>
            <person name="Bramkamp M."/>
            <person name="Baines J.F."/>
            <person name="Unterweger D."/>
        </authorList>
    </citation>
    <scope>NUCLEOTIDE SEQUENCE</scope>
    <source>
        <strain evidence="1">KH365_2</strain>
    </source>
</reference>
<gene>
    <name evidence="1" type="ORF">M1B79_06785</name>
</gene>
<comment type="caution">
    <text evidence="1">The sequence shown here is derived from an EMBL/GenBank/DDBJ whole genome shotgun (WGS) entry which is preliminary data.</text>
</comment>
<organism evidence="1 2">
    <name type="scientific">Bacteroides muris</name>
    <name type="common">ex Fokt et al. 2023</name>
    <dbReference type="NCBI Taxonomy" id="2937417"/>
    <lineage>
        <taxon>Bacteria</taxon>
        <taxon>Pseudomonadati</taxon>
        <taxon>Bacteroidota</taxon>
        <taxon>Bacteroidia</taxon>
        <taxon>Bacteroidales</taxon>
        <taxon>Bacteroidaceae</taxon>
        <taxon>Bacteroides</taxon>
    </lineage>
</organism>
<evidence type="ECO:0000313" key="2">
    <source>
        <dbReference type="Proteomes" id="UP001143192"/>
    </source>
</evidence>
<accession>A0A9X2NQN5</accession>
<keyword evidence="2" id="KW-1185">Reference proteome</keyword>
<dbReference type="Proteomes" id="UP001143192">
    <property type="component" value="Unassembled WGS sequence"/>
</dbReference>
<reference evidence="1" key="2">
    <citation type="submission" date="2022-04" db="EMBL/GenBank/DDBJ databases">
        <authorList>
            <person name="Fokt H."/>
            <person name="Baines J."/>
        </authorList>
    </citation>
    <scope>NUCLEOTIDE SEQUENCE</scope>
    <source>
        <strain evidence="1">KH365_2</strain>
    </source>
</reference>
<dbReference type="AlphaFoldDB" id="A0A9X2NQN5"/>
<evidence type="ECO:0000313" key="1">
    <source>
        <dbReference type="EMBL" id="MCR6504396.1"/>
    </source>
</evidence>
<sequence length="122" mass="13447">MGLVFQSLVIHLFVEEHDDAQEKKESRTIVNEFVNKADFSIEGGGEIDKIKLTAKLGYGISSTKTTTTVTEISTTLGSDNLGVLSFFYHDPIIKSENNGLYNVYSVFNGTVEATLLPKDILK</sequence>
<protein>
    <submittedName>
        <fullName evidence="1">Uncharacterized protein</fullName>
    </submittedName>
</protein>
<name>A0A9X2NQN5_9BACE</name>
<proteinExistence type="predicted"/>